<evidence type="ECO:0000313" key="2">
    <source>
        <dbReference type="Proteomes" id="UP000190961"/>
    </source>
</evidence>
<dbReference type="EMBL" id="FUZU01000004">
    <property type="protein sequence ID" value="SKC85934.1"/>
    <property type="molecule type" value="Genomic_DNA"/>
</dbReference>
<gene>
    <name evidence="1" type="ORF">SAMN05660236_5000</name>
</gene>
<keyword evidence="2" id="KW-1185">Reference proteome</keyword>
<evidence type="ECO:0000313" key="1">
    <source>
        <dbReference type="EMBL" id="SKC85934.1"/>
    </source>
</evidence>
<proteinExistence type="predicted"/>
<dbReference type="RefSeq" id="WP_079689511.1">
    <property type="nucleotide sequence ID" value="NZ_FUZU01000004.1"/>
</dbReference>
<dbReference type="AlphaFoldDB" id="A0A1T5MD68"/>
<dbReference type="OrthoDB" id="793934at2"/>
<dbReference type="STRING" id="688867.SAMN05660236_5000"/>
<name>A0A1T5MD68_9BACT</name>
<reference evidence="1 2" key="1">
    <citation type="submission" date="2017-02" db="EMBL/GenBank/DDBJ databases">
        <authorList>
            <person name="Peterson S.W."/>
        </authorList>
    </citation>
    <scope>NUCLEOTIDE SEQUENCE [LARGE SCALE GENOMIC DNA]</scope>
    <source>
        <strain evidence="1 2">DSM 25262</strain>
    </source>
</reference>
<dbReference type="Proteomes" id="UP000190961">
    <property type="component" value="Unassembled WGS sequence"/>
</dbReference>
<sequence>MVKGLIRLCYSKIIDVSSAGVWDKYVFEDTYKEFFMQSQYFNQQQKFLTFREILENDPKADKLHYLVSTAAIGYLRQLNERIPDVVNGSGKLFLPFKNFRFEILQSHVKDQSQHRVAIHFYSEVMTWIDTIGNQLLLATGDQLEAMHTGQFIDTDMLALRPYLSVSSFQLKNVQPVDVPVQSINA</sequence>
<accession>A0A1T5MD68</accession>
<protein>
    <submittedName>
        <fullName evidence="1">Uncharacterized protein</fullName>
    </submittedName>
</protein>
<organism evidence="1 2">
    <name type="scientific">Ohtaekwangia koreensis</name>
    <dbReference type="NCBI Taxonomy" id="688867"/>
    <lineage>
        <taxon>Bacteria</taxon>
        <taxon>Pseudomonadati</taxon>
        <taxon>Bacteroidota</taxon>
        <taxon>Cytophagia</taxon>
        <taxon>Cytophagales</taxon>
        <taxon>Fulvivirgaceae</taxon>
        <taxon>Ohtaekwangia</taxon>
    </lineage>
</organism>